<evidence type="ECO:0000313" key="3">
    <source>
        <dbReference type="Proteomes" id="UP000179145"/>
    </source>
</evidence>
<name>A0A1D8USU6_9PROT</name>
<keyword evidence="1" id="KW-0812">Transmembrane</keyword>
<keyword evidence="3" id="KW-1185">Reference proteome</keyword>
<organism evidence="2 3">
    <name type="scientific">Kozakia baliensis</name>
    <dbReference type="NCBI Taxonomy" id="153496"/>
    <lineage>
        <taxon>Bacteria</taxon>
        <taxon>Pseudomonadati</taxon>
        <taxon>Pseudomonadota</taxon>
        <taxon>Alphaproteobacteria</taxon>
        <taxon>Acetobacterales</taxon>
        <taxon>Acetobacteraceae</taxon>
        <taxon>Kozakia</taxon>
    </lineage>
</organism>
<proteinExistence type="predicted"/>
<dbReference type="OrthoDB" id="7284865at2"/>
<protein>
    <submittedName>
        <fullName evidence="2">Uncharacterized protein</fullName>
    </submittedName>
</protein>
<accession>A0A1D8USU6</accession>
<evidence type="ECO:0000256" key="1">
    <source>
        <dbReference type="SAM" id="Phobius"/>
    </source>
</evidence>
<dbReference type="KEGG" id="kba:A0U89_05735"/>
<reference evidence="2 3" key="1">
    <citation type="journal article" date="2016" name="Microb. Cell Fact.">
        <title>Dissection of exopolysaccharide biosynthesis in Kozakia baliensis.</title>
        <authorList>
            <person name="Brandt J.U."/>
            <person name="Jakob F."/>
            <person name="Behr J."/>
            <person name="Geissler A.J."/>
            <person name="Vogel R.F."/>
        </authorList>
    </citation>
    <scope>NUCLEOTIDE SEQUENCE [LARGE SCALE GENOMIC DNA]</scope>
    <source>
        <strain evidence="2 3">DSM 14400</strain>
    </source>
</reference>
<dbReference type="AlphaFoldDB" id="A0A1D8USU6"/>
<evidence type="ECO:0000313" key="2">
    <source>
        <dbReference type="EMBL" id="AOX16709.1"/>
    </source>
</evidence>
<dbReference type="EMBL" id="CP014674">
    <property type="protein sequence ID" value="AOX16709.1"/>
    <property type="molecule type" value="Genomic_DNA"/>
</dbReference>
<dbReference type="STRING" id="153496.A0U89_05735"/>
<dbReference type="Proteomes" id="UP000179145">
    <property type="component" value="Chromosome"/>
</dbReference>
<feature type="transmembrane region" description="Helical" evidence="1">
    <location>
        <begin position="125"/>
        <end position="149"/>
    </location>
</feature>
<gene>
    <name evidence="2" type="ORF">A0U89_05735</name>
</gene>
<keyword evidence="1" id="KW-1133">Transmembrane helix</keyword>
<keyword evidence="1" id="KW-0472">Membrane</keyword>
<sequence>MSPSTGPTSGGPNNLFHLPVRSQRLNLRGAAIHLGISPARLRLLRLLGTGPAHTTQDSYKIEDLDRYIARLYEQADISMAEMARRRSLSAGARHSAITIAASQKQSLPIDPFMVMATRGDIIEHAVYFLLKAMALFGLIMLCVSVSPLLKTHLD</sequence>